<feature type="domain" description="Transcription factor AP-2 C-terminal" evidence="8">
    <location>
        <begin position="309"/>
        <end position="436"/>
    </location>
</feature>
<gene>
    <name evidence="9" type="ORF">EVEC_LOCUS10864</name>
</gene>
<evidence type="ECO:0000256" key="6">
    <source>
        <dbReference type="ARBA" id="ARBA00023242"/>
    </source>
</evidence>
<feature type="region of interest" description="Disordered" evidence="7">
    <location>
        <begin position="26"/>
        <end position="63"/>
    </location>
</feature>
<comment type="subcellular location">
    <subcellularLocation>
        <location evidence="1">Nucleus</location>
    </subcellularLocation>
</comment>
<evidence type="ECO:0000256" key="5">
    <source>
        <dbReference type="ARBA" id="ARBA00023163"/>
    </source>
</evidence>
<keyword evidence="6" id="KW-0539">Nucleus</keyword>
<evidence type="ECO:0000256" key="1">
    <source>
        <dbReference type="ARBA" id="ARBA00004123"/>
    </source>
</evidence>
<evidence type="ECO:0000313" key="10">
    <source>
        <dbReference type="Proteomes" id="UP000274131"/>
    </source>
</evidence>
<feature type="compositionally biased region" description="Polar residues" evidence="7">
    <location>
        <begin position="37"/>
        <end position="46"/>
    </location>
</feature>
<keyword evidence="4" id="KW-0238">DNA-binding</keyword>
<dbReference type="GO" id="GO:0005634">
    <property type="term" value="C:nucleus"/>
    <property type="evidence" value="ECO:0007669"/>
    <property type="project" value="UniProtKB-SubCell"/>
</dbReference>
<accession>A0A0N4VL18</accession>
<dbReference type="AlphaFoldDB" id="A0A0N4VL18"/>
<proteinExistence type="inferred from homology"/>
<evidence type="ECO:0000313" key="11">
    <source>
        <dbReference type="WBParaSite" id="EVEC_0001157101-mRNA-1"/>
    </source>
</evidence>
<name>A0A0N4VL18_ENTVE</name>
<dbReference type="GO" id="GO:0000977">
    <property type="term" value="F:RNA polymerase II transcription regulatory region sequence-specific DNA binding"/>
    <property type="evidence" value="ECO:0007669"/>
    <property type="project" value="TreeGrafter"/>
</dbReference>
<protein>
    <submittedName>
        <fullName evidence="11">TF_AP-2 domain-containing protein</fullName>
    </submittedName>
</protein>
<dbReference type="GO" id="GO:0042127">
    <property type="term" value="P:regulation of cell population proliferation"/>
    <property type="evidence" value="ECO:0007669"/>
    <property type="project" value="TreeGrafter"/>
</dbReference>
<keyword evidence="5" id="KW-0804">Transcription</keyword>
<evidence type="ECO:0000313" key="9">
    <source>
        <dbReference type="EMBL" id="VDD96113.1"/>
    </source>
</evidence>
<evidence type="ECO:0000256" key="3">
    <source>
        <dbReference type="ARBA" id="ARBA00023015"/>
    </source>
</evidence>
<dbReference type="EMBL" id="UXUI01011288">
    <property type="protein sequence ID" value="VDD96113.1"/>
    <property type="molecule type" value="Genomic_DNA"/>
</dbReference>
<evidence type="ECO:0000256" key="2">
    <source>
        <dbReference type="ARBA" id="ARBA00007770"/>
    </source>
</evidence>
<dbReference type="STRING" id="51028.A0A0N4VL18"/>
<comment type="similarity">
    <text evidence="2">Belongs to the AP-2 family.</text>
</comment>
<reference evidence="11" key="1">
    <citation type="submission" date="2017-02" db="UniProtKB">
        <authorList>
            <consortium name="WormBaseParasite"/>
        </authorList>
    </citation>
    <scope>IDENTIFICATION</scope>
</reference>
<dbReference type="WBParaSite" id="EVEC_0001157101-mRNA-1">
    <property type="protein sequence ID" value="EVEC_0001157101-mRNA-1"/>
    <property type="gene ID" value="EVEC_0001157101"/>
</dbReference>
<dbReference type="GO" id="GO:0000981">
    <property type="term" value="F:DNA-binding transcription factor activity, RNA polymerase II-specific"/>
    <property type="evidence" value="ECO:0007669"/>
    <property type="project" value="TreeGrafter"/>
</dbReference>
<keyword evidence="10" id="KW-1185">Reference proteome</keyword>
<reference evidence="9 10" key="2">
    <citation type="submission" date="2018-10" db="EMBL/GenBank/DDBJ databases">
        <authorList>
            <consortium name="Pathogen Informatics"/>
        </authorList>
    </citation>
    <scope>NUCLEOTIDE SEQUENCE [LARGE SCALE GENOMIC DNA]</scope>
</reference>
<sequence>MAETSLAIGDYIAVLNNLDDYDSASAEPEWPSLMTPMPSSQNSDSLGSPPGRHHQGPSSSKQMMAVQENRQFKICQTSVSNTNELPTHQATKMVVARHIDLSVQTTIKFVPENTSASTSIKNNDYGVYTPTTPVTGMSLQLNGEGNSSPDKSDIVRDPWLTPDSGIATPSVDGSICLSQINSNAEGDGRTNTTDEKLTPKPVKRRRRTAMLNMMAVKSKKLKTDIIGTVSQCASNVHCAKTASSLGCSFTSDPDRPAGDLPSRCKGDVVFSASLNKENVRSTTTGKRKRRAKIVRPNEEEFNERVAAKLVGRLVIKQSIPKYRITYNELLRRVGAPEMFNVSALITLFRIKKDAESSTRILNILKDAGYDLKKGRRMNRHITRFSSFAEEEAIETGNDVEKIAKAYTPVEAASKLFFEKQKARLPINAVMSKLQHLPYVTHGFSKTAYAGLFDSLKYMAESNLNYATQNSALSNNTEVPLPNLYRNCPDSTSLPPSQRAAADQWTSVNNSNPNENSFTGVGTAPANGCYLPQNYHDQISYKDSYNFCNSYSPESYDSFFVTGRDNAPSTSSCSYYESNNQCLRSYGLNNLPNGSHRQLFVYYQ</sequence>
<dbReference type="InterPro" id="IPR004979">
    <property type="entry name" value="TF_AP2"/>
</dbReference>
<dbReference type="InterPro" id="IPR013854">
    <property type="entry name" value="TF_AP2_C"/>
</dbReference>
<dbReference type="PANTHER" id="PTHR10812">
    <property type="entry name" value="TRANSCRIPTION FACTOR AP-2"/>
    <property type="match status" value="1"/>
</dbReference>
<evidence type="ECO:0000256" key="7">
    <source>
        <dbReference type="SAM" id="MobiDB-lite"/>
    </source>
</evidence>
<dbReference type="PANTHER" id="PTHR10812:SF16">
    <property type="entry name" value="TRANSCRIPTION FACTOR AP-2 C-TERMINAL DOMAIN-CONTAINING PROTEIN-RELATED"/>
    <property type="match status" value="1"/>
</dbReference>
<keyword evidence="3" id="KW-0805">Transcription regulation</keyword>
<dbReference type="Pfam" id="PF03299">
    <property type="entry name" value="TF_AP-2"/>
    <property type="match status" value="1"/>
</dbReference>
<evidence type="ECO:0000256" key="4">
    <source>
        <dbReference type="ARBA" id="ARBA00023125"/>
    </source>
</evidence>
<evidence type="ECO:0000259" key="8">
    <source>
        <dbReference type="Pfam" id="PF03299"/>
    </source>
</evidence>
<organism evidence="11">
    <name type="scientific">Enterobius vermicularis</name>
    <name type="common">Human pinworm</name>
    <dbReference type="NCBI Taxonomy" id="51028"/>
    <lineage>
        <taxon>Eukaryota</taxon>
        <taxon>Metazoa</taxon>
        <taxon>Ecdysozoa</taxon>
        <taxon>Nematoda</taxon>
        <taxon>Chromadorea</taxon>
        <taxon>Rhabditida</taxon>
        <taxon>Spirurina</taxon>
        <taxon>Oxyuridomorpha</taxon>
        <taxon>Oxyuroidea</taxon>
        <taxon>Oxyuridae</taxon>
        <taxon>Enterobius</taxon>
    </lineage>
</organism>
<dbReference type="Proteomes" id="UP000274131">
    <property type="component" value="Unassembled WGS sequence"/>
</dbReference>